<sequence>MSLLFLFDMDDVLYDYDWRERMAGLTAITGHDLDELRRRWWISGREWSAEAGDPATPEGYLEMVNESIGASIPREEWVRIRGDATRPRPDALAAVQRATELGRVALLTNNGILVHHHLHEVAPELVPIMGRENMHATAAFGARKPDPLVFERVLAHYGTDAADAFFTDDRPENVAGAESIGITGHLYRDAAGMLQAIESFAARVPAS</sequence>
<dbReference type="EMBL" id="CP113089">
    <property type="protein sequence ID" value="WAB80943.1"/>
    <property type="molecule type" value="Genomic_DNA"/>
</dbReference>
<dbReference type="SUPFAM" id="SSF56784">
    <property type="entry name" value="HAD-like"/>
    <property type="match status" value="1"/>
</dbReference>
<dbReference type="KEGG" id="mdb:OVN18_10290"/>
<dbReference type="SFLD" id="SFLDS00003">
    <property type="entry name" value="Haloacid_Dehalogenase"/>
    <property type="match status" value="1"/>
</dbReference>
<dbReference type="PANTHER" id="PTHR43611:SF3">
    <property type="entry name" value="FLAVIN MONONUCLEOTIDE HYDROLASE 1, CHLOROPLATIC"/>
    <property type="match status" value="1"/>
</dbReference>
<proteinExistence type="predicted"/>
<dbReference type="Gene3D" id="3.40.50.1000">
    <property type="entry name" value="HAD superfamily/HAD-like"/>
    <property type="match status" value="1"/>
</dbReference>
<dbReference type="Gene3D" id="1.10.150.240">
    <property type="entry name" value="Putative phosphatase, domain 2"/>
    <property type="match status" value="1"/>
</dbReference>
<evidence type="ECO:0000313" key="1">
    <source>
        <dbReference type="EMBL" id="WAB80943.1"/>
    </source>
</evidence>
<evidence type="ECO:0000313" key="2">
    <source>
        <dbReference type="Proteomes" id="UP001164706"/>
    </source>
</evidence>
<organism evidence="1 2">
    <name type="scientific">Microcella daejeonensis</name>
    <dbReference type="NCBI Taxonomy" id="2994971"/>
    <lineage>
        <taxon>Bacteria</taxon>
        <taxon>Bacillati</taxon>
        <taxon>Actinomycetota</taxon>
        <taxon>Actinomycetes</taxon>
        <taxon>Micrococcales</taxon>
        <taxon>Microbacteriaceae</taxon>
        <taxon>Microcella</taxon>
    </lineage>
</organism>
<dbReference type="Pfam" id="PF00702">
    <property type="entry name" value="Hydrolase"/>
    <property type="match status" value="1"/>
</dbReference>
<dbReference type="GO" id="GO:0016787">
    <property type="term" value="F:hydrolase activity"/>
    <property type="evidence" value="ECO:0007669"/>
    <property type="project" value="UniProtKB-KW"/>
</dbReference>
<keyword evidence="1" id="KW-0378">Hydrolase</keyword>
<keyword evidence="2" id="KW-1185">Reference proteome</keyword>
<dbReference type="SFLD" id="SFLDG01129">
    <property type="entry name" value="C1.5:_HAD__Beta-PGM__Phosphata"/>
    <property type="match status" value="1"/>
</dbReference>
<dbReference type="InterPro" id="IPR023198">
    <property type="entry name" value="PGP-like_dom2"/>
</dbReference>
<dbReference type="Proteomes" id="UP001164706">
    <property type="component" value="Chromosome"/>
</dbReference>
<reference evidence="1" key="1">
    <citation type="submission" date="2022-11" db="EMBL/GenBank/DDBJ databases">
        <title>Description of Microcella daejonensis nov. sp, isolated from riverside soil.</title>
        <authorList>
            <person name="Molina K.M."/>
            <person name="Kim S.B."/>
        </authorList>
    </citation>
    <scope>NUCLEOTIDE SEQUENCE</scope>
    <source>
        <strain evidence="1">MMS21-STM12</strain>
    </source>
</reference>
<protein>
    <submittedName>
        <fullName evidence="1">Hydrolase</fullName>
    </submittedName>
</protein>
<name>A0A9E8MJZ6_9MICO</name>
<dbReference type="InterPro" id="IPR023214">
    <property type="entry name" value="HAD_sf"/>
</dbReference>
<dbReference type="PANTHER" id="PTHR43611">
    <property type="entry name" value="ALPHA-D-GLUCOSE 1-PHOSPHATE PHOSPHATASE"/>
    <property type="match status" value="1"/>
</dbReference>
<dbReference type="RefSeq" id="WP_267780692.1">
    <property type="nucleotide sequence ID" value="NZ_CP113089.1"/>
</dbReference>
<accession>A0A9E8MJZ6</accession>
<gene>
    <name evidence="1" type="ORF">OVN18_10290</name>
</gene>
<dbReference type="InterPro" id="IPR036412">
    <property type="entry name" value="HAD-like_sf"/>
</dbReference>
<dbReference type="AlphaFoldDB" id="A0A9E8MJZ6"/>